<evidence type="ECO:0000256" key="1">
    <source>
        <dbReference type="SAM" id="SignalP"/>
    </source>
</evidence>
<dbReference type="Gene3D" id="2.60.40.1930">
    <property type="match status" value="1"/>
</dbReference>
<reference evidence="2 3" key="1">
    <citation type="submission" date="2024-04" db="EMBL/GenBank/DDBJ databases">
        <title>New Clade of Flavobacterium.</title>
        <authorList>
            <person name="Matos L."/>
            <person name="Proenca D.N."/>
            <person name="Fransisco R.M."/>
            <person name="Chung A.P."/>
            <person name="Maccario L."/>
            <person name="Sorensen S.J."/>
            <person name="Morais P.V."/>
        </authorList>
    </citation>
    <scope>NUCLEOTIDE SEQUENCE [LARGE SCALE GENOMIC DNA]</scope>
    <source>
        <strain evidence="2 3">FZUC8N2.13</strain>
    </source>
</reference>
<dbReference type="Proteomes" id="UP001574169">
    <property type="component" value="Unassembled WGS sequence"/>
</dbReference>
<feature type="chain" id="PRO_5046358098" description="Carboxypeptidase regulatory-like domain-containing protein" evidence="1">
    <location>
        <begin position="20"/>
        <end position="775"/>
    </location>
</feature>
<feature type="signal peptide" evidence="1">
    <location>
        <begin position="1"/>
        <end position="19"/>
    </location>
</feature>
<organism evidence="2 3">
    <name type="scientific">Flavobacterium zubiriense</name>
    <dbReference type="NCBI Taxonomy" id="3138075"/>
    <lineage>
        <taxon>Bacteria</taxon>
        <taxon>Pseudomonadati</taxon>
        <taxon>Bacteroidota</taxon>
        <taxon>Flavobacteriia</taxon>
        <taxon>Flavobacteriales</taxon>
        <taxon>Flavobacteriaceae</taxon>
        <taxon>Flavobacterium</taxon>
    </lineage>
</organism>
<dbReference type="EMBL" id="JBCFQL010000007">
    <property type="protein sequence ID" value="MFA9191279.1"/>
    <property type="molecule type" value="Genomic_DNA"/>
</dbReference>
<sequence>MKFLHLFLLSWILILPIGAQNNSVVTDQLAEQIHSVSKNNAADLVYLQTNKSIYETEEDLWFKGYVLDAQSFIPSNRSKTLFVQLVEDASDKVVWQKKYEIENGFVNGHLFLESTLIEGNYTLSAYSSYSFTKEPREFYALKKIKVVQTINQNPTVVSVEKDSIIHFTSFPEGGQLVSGINSNLAFKAVNSKGLPVTVSGTLFENTTPLIHFKSSHAGMGLLTFTPDNSKKYHIQLSEPTSDKIYAIAPVASSGKVLRLLSNTKEILTFKITQSDGLKEERVYLRLQIRGIVYSIATGLLKKELTIKIPLKEVPQGIAEVTLFNENALPIAERLVYVNQEQQLTIQTELDKSSYTTREKAKLKIKVTDQNGHPIVAHLGLSIYDGIYQNKQDVKNIQTHYLLSTQLKGNIYNPVYYFNEQNKNRNQALDLLMLTQGWRSYVWNEANLKELGTAFKPIILEEIKGKVRLQNPDKKVTTVIKEKGITVFSADESKGSDFMLTDTTGVFTIIPNDLKKGEGGYTYIKLMTPPKPKYTMNIKEFSFETIDNKRITKTLLYPLAEIEKSNTKVVSPFIGRESINKLKEVTIISKKKGILFRDKYIGKLDSLYKAQNPTADFLCHENILNCELHQGCPGDRKRPIEGEKYTTCDGCKWLKGSGPCGGCFICGHCNEITYHYPKLTETQLLEMFNIAMIEGYYGKKVFYEAMYDEVTITDSTPDYRNTLFWKPDIITDTNGEANIEFYCSDINSLFLGNIESVSGEGLLGFDNFEFRVKKDR</sequence>
<evidence type="ECO:0000313" key="3">
    <source>
        <dbReference type="Proteomes" id="UP001574169"/>
    </source>
</evidence>
<keyword evidence="1" id="KW-0732">Signal</keyword>
<comment type="caution">
    <text evidence="2">The sequence shown here is derived from an EMBL/GenBank/DDBJ whole genome shotgun (WGS) entry which is preliminary data.</text>
</comment>
<protein>
    <recommendedName>
        <fullName evidence="4">Carboxypeptidase regulatory-like domain-containing protein</fullName>
    </recommendedName>
</protein>
<gene>
    <name evidence="2" type="ORF">AAGV28_07845</name>
</gene>
<evidence type="ECO:0008006" key="4">
    <source>
        <dbReference type="Google" id="ProtNLM"/>
    </source>
</evidence>
<keyword evidence="3" id="KW-1185">Reference proteome</keyword>
<proteinExistence type="predicted"/>
<accession>A0ABV4TBA5</accession>
<dbReference type="RefSeq" id="WP_373406270.1">
    <property type="nucleotide sequence ID" value="NZ_JBCFQL010000007.1"/>
</dbReference>
<evidence type="ECO:0000313" key="2">
    <source>
        <dbReference type="EMBL" id="MFA9191279.1"/>
    </source>
</evidence>
<name>A0ABV4TBA5_9FLAO</name>